<dbReference type="GO" id="GO:0045727">
    <property type="term" value="P:positive regulation of translation"/>
    <property type="evidence" value="ECO:0007669"/>
    <property type="project" value="TreeGrafter"/>
</dbReference>
<reference evidence="7" key="1">
    <citation type="journal article" date="2019" name="Nat. Commun.">
        <title>Genome-wide association mapping of date palm fruit traits.</title>
        <authorList>
            <person name="Hazzouri K.M."/>
            <person name="Gros-Balthazard M."/>
            <person name="Flowers J.M."/>
            <person name="Copetti D."/>
            <person name="Lemansour A."/>
            <person name="Lebrun M."/>
            <person name="Masmoudi K."/>
            <person name="Ferrand S."/>
            <person name="Dhar M.I."/>
            <person name="Fresquez Z.A."/>
            <person name="Rosas U."/>
            <person name="Zhang J."/>
            <person name="Talag J."/>
            <person name="Lee S."/>
            <person name="Kudrna D."/>
            <person name="Powell R.F."/>
            <person name="Leitch I.J."/>
            <person name="Krueger R.R."/>
            <person name="Wing R.A."/>
            <person name="Amiri K.M.A."/>
            <person name="Purugganan M.D."/>
        </authorList>
    </citation>
    <scope>NUCLEOTIDE SEQUENCE [LARGE SCALE GENOMIC DNA]</scope>
    <source>
        <strain evidence="7">cv. Khalas</strain>
    </source>
</reference>
<evidence type="ECO:0000313" key="8">
    <source>
        <dbReference type="RefSeq" id="XP_008802922.2"/>
    </source>
</evidence>
<name>A0A8B7CNQ8_PHODC</name>
<dbReference type="OrthoDB" id="18087at2759"/>
<evidence type="ECO:0000259" key="6">
    <source>
        <dbReference type="Pfam" id="PF03467"/>
    </source>
</evidence>
<feature type="domain" description="UPF3" evidence="6">
    <location>
        <begin position="16"/>
        <end position="178"/>
    </location>
</feature>
<evidence type="ECO:0000313" key="9">
    <source>
        <dbReference type="RefSeq" id="XP_008802923.2"/>
    </source>
</evidence>
<keyword evidence="7" id="KW-1185">Reference proteome</keyword>
<dbReference type="PANTHER" id="PTHR13112">
    <property type="entry name" value="UPF3 REGULATOR OF NONSENSE TRANSCRIPTS-LIKE PROTEIN"/>
    <property type="match status" value="1"/>
</dbReference>
<feature type="compositionally biased region" description="Basic and acidic residues" evidence="5">
    <location>
        <begin position="408"/>
        <end position="423"/>
    </location>
</feature>
<feature type="compositionally biased region" description="Low complexity" evidence="5">
    <location>
        <begin position="195"/>
        <end position="206"/>
    </location>
</feature>
<evidence type="ECO:0000313" key="7">
    <source>
        <dbReference type="Proteomes" id="UP000228380"/>
    </source>
</evidence>
<feature type="region of interest" description="Disordered" evidence="5">
    <location>
        <begin position="337"/>
        <end position="363"/>
    </location>
</feature>
<dbReference type="GO" id="GO:0003729">
    <property type="term" value="F:mRNA binding"/>
    <property type="evidence" value="ECO:0007669"/>
    <property type="project" value="TreeGrafter"/>
</dbReference>
<evidence type="ECO:0000256" key="3">
    <source>
        <dbReference type="ARBA" id="ARBA00023161"/>
    </source>
</evidence>
<evidence type="ECO:0000313" key="12">
    <source>
        <dbReference type="RefSeq" id="XP_026664079.2"/>
    </source>
</evidence>
<evidence type="ECO:0000256" key="5">
    <source>
        <dbReference type="SAM" id="MobiDB-lite"/>
    </source>
</evidence>
<comment type="similarity">
    <text evidence="2">Belongs to the RENT3 family.</text>
</comment>
<feature type="compositionally biased region" description="Low complexity" evidence="5">
    <location>
        <begin position="443"/>
        <end position="460"/>
    </location>
</feature>
<feature type="region of interest" description="Disordered" evidence="5">
    <location>
        <begin position="181"/>
        <end position="220"/>
    </location>
</feature>
<feature type="compositionally biased region" description="Basic and acidic residues" evidence="5">
    <location>
        <begin position="386"/>
        <end position="396"/>
    </location>
</feature>
<evidence type="ECO:0000313" key="11">
    <source>
        <dbReference type="RefSeq" id="XP_026664078.2"/>
    </source>
</evidence>
<accession>A0A8B7CNQ8</accession>
<organism evidence="7 8">
    <name type="scientific">Phoenix dactylifera</name>
    <name type="common">Date palm</name>
    <dbReference type="NCBI Taxonomy" id="42345"/>
    <lineage>
        <taxon>Eukaryota</taxon>
        <taxon>Viridiplantae</taxon>
        <taxon>Streptophyta</taxon>
        <taxon>Embryophyta</taxon>
        <taxon>Tracheophyta</taxon>
        <taxon>Spermatophyta</taxon>
        <taxon>Magnoliopsida</taxon>
        <taxon>Liliopsida</taxon>
        <taxon>Arecaceae</taxon>
        <taxon>Coryphoideae</taxon>
        <taxon>Phoeniceae</taxon>
        <taxon>Phoenix</taxon>
    </lineage>
</organism>
<dbReference type="KEGG" id="pda:103716624"/>
<dbReference type="GO" id="GO:0005737">
    <property type="term" value="C:cytoplasm"/>
    <property type="evidence" value="ECO:0007669"/>
    <property type="project" value="TreeGrafter"/>
</dbReference>
<dbReference type="GO" id="GO:0005730">
    <property type="term" value="C:nucleolus"/>
    <property type="evidence" value="ECO:0007669"/>
    <property type="project" value="TreeGrafter"/>
</dbReference>
<dbReference type="Gene3D" id="3.30.70.330">
    <property type="match status" value="1"/>
</dbReference>
<evidence type="ECO:0000256" key="4">
    <source>
        <dbReference type="ARBA" id="ARBA00023242"/>
    </source>
</evidence>
<dbReference type="RefSeq" id="XP_008802922.2">
    <property type="nucleotide sequence ID" value="XM_008804700.4"/>
</dbReference>
<dbReference type="PANTHER" id="PTHR13112:SF0">
    <property type="entry name" value="FI21285P1"/>
    <property type="match status" value="1"/>
</dbReference>
<dbReference type="InterPro" id="IPR012677">
    <property type="entry name" value="Nucleotide-bd_a/b_plait_sf"/>
</dbReference>
<keyword evidence="3" id="KW-0866">Nonsense-mediated mRNA decay</keyword>
<protein>
    <submittedName>
        <fullName evidence="8 9">Regulator of nonsense transcripts UPF3-like isoform X1</fullName>
    </submittedName>
</protein>
<dbReference type="GO" id="GO:0000184">
    <property type="term" value="P:nuclear-transcribed mRNA catabolic process, nonsense-mediated decay"/>
    <property type="evidence" value="ECO:0007669"/>
    <property type="project" value="UniProtKB-KW"/>
</dbReference>
<dbReference type="RefSeq" id="XP_008802923.2">
    <property type="nucleotide sequence ID" value="XM_008804701.4"/>
</dbReference>
<comment type="subcellular location">
    <subcellularLocation>
        <location evidence="1">Nucleus</location>
    </subcellularLocation>
</comment>
<evidence type="ECO:0000256" key="1">
    <source>
        <dbReference type="ARBA" id="ARBA00004123"/>
    </source>
</evidence>
<evidence type="ECO:0000256" key="2">
    <source>
        <dbReference type="ARBA" id="ARBA00005991"/>
    </source>
</evidence>
<dbReference type="CDD" id="cd12455">
    <property type="entry name" value="RRM_like_Smg4_UPF3"/>
    <property type="match status" value="1"/>
</dbReference>
<dbReference type="SUPFAM" id="SSF54928">
    <property type="entry name" value="RNA-binding domain, RBD"/>
    <property type="match status" value="1"/>
</dbReference>
<evidence type="ECO:0000313" key="10">
    <source>
        <dbReference type="RefSeq" id="XP_008802924.2"/>
    </source>
</evidence>
<feature type="region of interest" description="Disordered" evidence="5">
    <location>
        <begin position="538"/>
        <end position="570"/>
    </location>
</feature>
<feature type="compositionally biased region" description="Polar residues" evidence="5">
    <location>
        <begin position="293"/>
        <end position="307"/>
    </location>
</feature>
<reference evidence="8 9" key="2">
    <citation type="submission" date="2025-04" db="UniProtKB">
        <authorList>
            <consortium name="RefSeq"/>
        </authorList>
    </citation>
    <scope>IDENTIFICATION</scope>
    <source>
        <tissue evidence="8 9">Young leaves</tissue>
    </source>
</reference>
<keyword evidence="4" id="KW-0539">Nucleus</keyword>
<dbReference type="AlphaFoldDB" id="A0A8B7CNQ8"/>
<dbReference type="InterPro" id="IPR035979">
    <property type="entry name" value="RBD_domain_sf"/>
</dbReference>
<feature type="region of interest" description="Disordered" evidence="5">
    <location>
        <begin position="288"/>
        <end position="318"/>
    </location>
</feature>
<gene>
    <name evidence="8 9 10 11 12" type="primary">LOC103716624</name>
</gene>
<sequence length="570" mass="62996">MVYGPEIAHMKDPLDRTKVVLRRLPPAISQATLMEEIDGRFAGRYKWFCFRPGKNSCSQKNQHHSRAYIDFKRPEDVVEFAEFFDGHVFVNKKGSQFKVHVEYAPSQRIPKTWSKKDVREGTIIKDPEYLEFLEHLAKPAEYLPSAEIQLERREAERAGGQKDMVIVTPLMEFVRQKRVAKSGSQRYSNGKLSRRSGGASSSGSKPSSRRSSEKRRVSTPMFVLRDSTMNISGKDKPTYILVSRKDDQQLLDKSIGVASASSIKVLEEEKGVEAGKKRILLLKAKEREDTHVSGGSSRQQNVSSVKKSGSYAFEQNQRHEARGRIIGSILSNKDSCQSYVTASQSEQQTPTVNLDKDKHPPRPPNMCSMLKNHISSKPPLASIYDNEGKNSLDDKVAGNNLNGLVSTSEKHDRRTRNKDRPDRAVWAPLRCSDGSHASDETLSSSAVPAQRSSSSCSSESISLSQQVARVKAGDDDVACLGCLNNSSAGYDIPTSLGEIKAHVSNANQTAEVKTLGGSHRYIGRRGPVHGVKEVDASLNYHEGKPSKRGGPAGYGSHERQVWVQKSGSGT</sequence>
<dbReference type="Pfam" id="PF03467">
    <property type="entry name" value="Smg4_UPF3"/>
    <property type="match status" value="1"/>
</dbReference>
<proteinExistence type="inferred from homology"/>
<dbReference type="Proteomes" id="UP000228380">
    <property type="component" value="Chromosome 1"/>
</dbReference>
<feature type="compositionally biased region" description="Polar residues" evidence="5">
    <location>
        <begin position="337"/>
        <end position="352"/>
    </location>
</feature>
<dbReference type="GeneID" id="103716624"/>
<dbReference type="InterPro" id="IPR039722">
    <property type="entry name" value="Upf3"/>
</dbReference>
<dbReference type="RefSeq" id="XP_026664079.2">
    <property type="nucleotide sequence ID" value="XM_026808278.2"/>
</dbReference>
<dbReference type="RefSeq" id="XP_026664078.2">
    <property type="nucleotide sequence ID" value="XM_026808277.2"/>
</dbReference>
<feature type="region of interest" description="Disordered" evidence="5">
    <location>
        <begin position="378"/>
        <end position="460"/>
    </location>
</feature>
<dbReference type="InterPro" id="IPR005120">
    <property type="entry name" value="UPF3_dom"/>
</dbReference>
<dbReference type="RefSeq" id="XP_008802924.2">
    <property type="nucleotide sequence ID" value="XM_008804702.4"/>
</dbReference>